<protein>
    <recommendedName>
        <fullName evidence="2">Transcription factor TFIIIC triple barrel domain-containing protein</fullName>
    </recommendedName>
</protein>
<keyword evidence="4" id="KW-1185">Reference proteome</keyword>
<gene>
    <name evidence="3" type="ORF">GALMADRAFT_126758</name>
</gene>
<dbReference type="Gene3D" id="2.60.40.4370">
    <property type="match status" value="1"/>
</dbReference>
<dbReference type="InterPro" id="IPR042771">
    <property type="entry name" value="GTF3C6-like"/>
</dbReference>
<dbReference type="EMBL" id="KL142391">
    <property type="protein sequence ID" value="KDR71816.1"/>
    <property type="molecule type" value="Genomic_DNA"/>
</dbReference>
<proteinExistence type="predicted"/>
<dbReference type="Pfam" id="PF10419">
    <property type="entry name" value="TFIIIC_sub6"/>
    <property type="match status" value="1"/>
</dbReference>
<dbReference type="Proteomes" id="UP000027222">
    <property type="component" value="Unassembled WGS sequence"/>
</dbReference>
<feature type="domain" description="Transcription factor TFIIIC triple barrel" evidence="2">
    <location>
        <begin position="26"/>
        <end position="115"/>
    </location>
</feature>
<evidence type="ECO:0000313" key="4">
    <source>
        <dbReference type="Proteomes" id="UP000027222"/>
    </source>
</evidence>
<evidence type="ECO:0000313" key="3">
    <source>
        <dbReference type="EMBL" id="KDR71816.1"/>
    </source>
</evidence>
<feature type="compositionally biased region" description="Acidic residues" evidence="1">
    <location>
        <begin position="228"/>
        <end position="240"/>
    </location>
</feature>
<dbReference type="PANTHER" id="PTHR21860">
    <property type="entry name" value="TRANSCRIPTION INITIATION FACTOR IIIC TFIIIC , POLYPEPTIDE 6-RELATED"/>
    <property type="match status" value="1"/>
</dbReference>
<sequence>MMDRPPSLCPGYRQVDAFGPDEEYEDEEEVCYVTLDMGSVEPTLVPSSTTYRLIGLDTPTPFLQLQGTVLKGRHDLLLGTELIFTDDKESHDWNKRSVIHVSNTEQRIAFQEVTLIPKASSSKGKEKATADNPVEGGEIQVDFEPPPAENRSTYIDRMTGLAGPIPRTSRKGKTPNPKTPKPKTTKKGKGKEKAKTTKGLAKGKEKEVLEPQPEEPAPMVGDPPQPPPDDDMDDMYMDIE</sequence>
<dbReference type="PANTHER" id="PTHR21860:SF2">
    <property type="entry name" value="GENERAL TRANSCRIPTION FACTOR 3C POLYPEPTIDE 6"/>
    <property type="match status" value="1"/>
</dbReference>
<dbReference type="InterPro" id="IPR019481">
    <property type="entry name" value="TFIIIC_triple_barrel"/>
</dbReference>
<accession>A0A067SLP0</accession>
<evidence type="ECO:0000259" key="2">
    <source>
        <dbReference type="Pfam" id="PF10419"/>
    </source>
</evidence>
<reference evidence="4" key="1">
    <citation type="journal article" date="2014" name="Proc. Natl. Acad. Sci. U.S.A.">
        <title>Extensive sampling of basidiomycete genomes demonstrates inadequacy of the white-rot/brown-rot paradigm for wood decay fungi.</title>
        <authorList>
            <person name="Riley R."/>
            <person name="Salamov A.A."/>
            <person name="Brown D.W."/>
            <person name="Nagy L.G."/>
            <person name="Floudas D."/>
            <person name="Held B.W."/>
            <person name="Levasseur A."/>
            <person name="Lombard V."/>
            <person name="Morin E."/>
            <person name="Otillar R."/>
            <person name="Lindquist E.A."/>
            <person name="Sun H."/>
            <person name="LaButti K.M."/>
            <person name="Schmutz J."/>
            <person name="Jabbour D."/>
            <person name="Luo H."/>
            <person name="Baker S.E."/>
            <person name="Pisabarro A.G."/>
            <person name="Walton J.D."/>
            <person name="Blanchette R.A."/>
            <person name="Henrissat B."/>
            <person name="Martin F."/>
            <person name="Cullen D."/>
            <person name="Hibbett D.S."/>
            <person name="Grigoriev I.V."/>
        </authorList>
    </citation>
    <scope>NUCLEOTIDE SEQUENCE [LARGE SCALE GENOMIC DNA]</scope>
    <source>
        <strain evidence="4">CBS 339.88</strain>
    </source>
</reference>
<dbReference type="AlphaFoldDB" id="A0A067SLP0"/>
<feature type="region of interest" description="Disordered" evidence="1">
    <location>
        <begin position="119"/>
        <end position="240"/>
    </location>
</feature>
<dbReference type="GO" id="GO:0006383">
    <property type="term" value="P:transcription by RNA polymerase III"/>
    <property type="evidence" value="ECO:0007669"/>
    <property type="project" value="InterPro"/>
</dbReference>
<dbReference type="HOGENOM" id="CLU_092490_0_0_1"/>
<dbReference type="OrthoDB" id="1877767at2759"/>
<dbReference type="STRING" id="685588.A0A067SLP0"/>
<name>A0A067SLP0_GALM3</name>
<evidence type="ECO:0000256" key="1">
    <source>
        <dbReference type="SAM" id="MobiDB-lite"/>
    </source>
</evidence>
<feature type="compositionally biased region" description="Basic residues" evidence="1">
    <location>
        <begin position="180"/>
        <end position="192"/>
    </location>
</feature>
<dbReference type="GO" id="GO:0000127">
    <property type="term" value="C:transcription factor TFIIIC complex"/>
    <property type="evidence" value="ECO:0007669"/>
    <property type="project" value="TreeGrafter"/>
</dbReference>
<organism evidence="3 4">
    <name type="scientific">Galerina marginata (strain CBS 339.88)</name>
    <dbReference type="NCBI Taxonomy" id="685588"/>
    <lineage>
        <taxon>Eukaryota</taxon>
        <taxon>Fungi</taxon>
        <taxon>Dikarya</taxon>
        <taxon>Basidiomycota</taxon>
        <taxon>Agaricomycotina</taxon>
        <taxon>Agaricomycetes</taxon>
        <taxon>Agaricomycetidae</taxon>
        <taxon>Agaricales</taxon>
        <taxon>Agaricineae</taxon>
        <taxon>Strophariaceae</taxon>
        <taxon>Galerina</taxon>
    </lineage>
</organism>